<feature type="domain" description="EF-hand" evidence="5">
    <location>
        <begin position="425"/>
        <end position="460"/>
    </location>
</feature>
<dbReference type="InterPro" id="IPR051581">
    <property type="entry name" value="Ca-bind"/>
</dbReference>
<evidence type="ECO:0000256" key="4">
    <source>
        <dbReference type="SAM" id="MobiDB-lite"/>
    </source>
</evidence>
<feature type="non-terminal residue" evidence="6">
    <location>
        <position position="1"/>
    </location>
</feature>
<keyword evidence="1" id="KW-0479">Metal-binding</keyword>
<dbReference type="Gene3D" id="1.10.238.10">
    <property type="entry name" value="EF-hand"/>
    <property type="match status" value="2"/>
</dbReference>
<evidence type="ECO:0000256" key="3">
    <source>
        <dbReference type="ARBA" id="ARBA00022837"/>
    </source>
</evidence>
<dbReference type="InterPro" id="IPR011992">
    <property type="entry name" value="EF-hand-dom_pair"/>
</dbReference>
<dbReference type="PANTHER" id="PTHR34524:SF3">
    <property type="entry name" value="CALCYPHOSIN-2"/>
    <property type="match status" value="1"/>
</dbReference>
<dbReference type="GO" id="GO:0005509">
    <property type="term" value="F:calcium ion binding"/>
    <property type="evidence" value="ECO:0007669"/>
    <property type="project" value="InterPro"/>
</dbReference>
<proteinExistence type="predicted"/>
<dbReference type="InterPro" id="IPR057461">
    <property type="entry name" value="CAYP2_PH"/>
</dbReference>
<feature type="domain" description="EF-hand" evidence="5">
    <location>
        <begin position="389"/>
        <end position="424"/>
    </location>
</feature>
<evidence type="ECO:0000256" key="1">
    <source>
        <dbReference type="ARBA" id="ARBA00022723"/>
    </source>
</evidence>
<dbReference type="EMBL" id="JAFDVH010000025">
    <property type="protein sequence ID" value="KAG7454681.1"/>
    <property type="molecule type" value="Genomic_DNA"/>
</dbReference>
<protein>
    <recommendedName>
        <fullName evidence="5">EF-hand domain-containing protein</fullName>
    </recommendedName>
</protein>
<organism evidence="6 7">
    <name type="scientific">Megalops atlanticus</name>
    <name type="common">Tarpon</name>
    <name type="synonym">Clupea gigantea</name>
    <dbReference type="NCBI Taxonomy" id="7932"/>
    <lineage>
        <taxon>Eukaryota</taxon>
        <taxon>Metazoa</taxon>
        <taxon>Chordata</taxon>
        <taxon>Craniata</taxon>
        <taxon>Vertebrata</taxon>
        <taxon>Euteleostomi</taxon>
        <taxon>Actinopterygii</taxon>
        <taxon>Neopterygii</taxon>
        <taxon>Teleostei</taxon>
        <taxon>Elopiformes</taxon>
        <taxon>Megalopidae</taxon>
        <taxon>Megalops</taxon>
    </lineage>
</organism>
<dbReference type="PROSITE" id="PS50222">
    <property type="entry name" value="EF_HAND_2"/>
    <property type="match status" value="3"/>
</dbReference>
<dbReference type="InterPro" id="IPR002048">
    <property type="entry name" value="EF_hand_dom"/>
</dbReference>
<reference evidence="6" key="1">
    <citation type="submission" date="2021-01" db="EMBL/GenBank/DDBJ databases">
        <authorList>
            <person name="Zahm M."/>
            <person name="Roques C."/>
            <person name="Cabau C."/>
            <person name="Klopp C."/>
            <person name="Donnadieu C."/>
            <person name="Jouanno E."/>
            <person name="Lampietro C."/>
            <person name="Louis A."/>
            <person name="Herpin A."/>
            <person name="Echchiki A."/>
            <person name="Berthelot C."/>
            <person name="Parey E."/>
            <person name="Roest-Crollius H."/>
            <person name="Braasch I."/>
            <person name="Postlethwait J."/>
            <person name="Bobe J."/>
            <person name="Montfort J."/>
            <person name="Bouchez O."/>
            <person name="Begum T."/>
            <person name="Mejri S."/>
            <person name="Adams A."/>
            <person name="Chen W.-J."/>
            <person name="Guiguen Y."/>
        </authorList>
    </citation>
    <scope>NUCLEOTIDE SEQUENCE</scope>
    <source>
        <strain evidence="6">YG-15Mar2019-1</strain>
        <tissue evidence="6">Brain</tissue>
    </source>
</reference>
<feature type="domain" description="EF-hand" evidence="5">
    <location>
        <begin position="461"/>
        <end position="496"/>
    </location>
</feature>
<keyword evidence="7" id="KW-1185">Reference proteome</keyword>
<dbReference type="Proteomes" id="UP001046870">
    <property type="component" value="Chromosome 25"/>
</dbReference>
<dbReference type="SMART" id="SM00054">
    <property type="entry name" value="EFh"/>
    <property type="match status" value="3"/>
</dbReference>
<feature type="region of interest" description="Disordered" evidence="4">
    <location>
        <begin position="107"/>
        <end position="133"/>
    </location>
</feature>
<evidence type="ECO:0000313" key="6">
    <source>
        <dbReference type="EMBL" id="KAG7454681.1"/>
    </source>
</evidence>
<sequence>PRPEEVPPLNLGKLGDWEDEDVSYVPLSDRHPRRGPPDSASTLSWGTAHSARAHRATTKPFKKTPVTKKPPPWEEEKVVPENLPPPSERYRMKYQQYEAELRENFKQHTQRMQQTGRGEEATDQPQESSSCAEDLTAQDERALLQQCYTSKPYTLQHSMRKLEAEDVAIERRKQAVVEQVMVDQLSRAVISDPDQNSAQTELSSPPGIGSAPLRFRKRTLHETKVKTRSALTENLLSNKLRFDARILSRNGRDASRELIGFFFAYDKTLTVYEYRHFGKNRTNALPFIPKGCYKHECGRRQGAQYSIHDIYVGANLSFSTRGQNFPDNMKRRPLLLLRITDLDELAKNMLLTSTGEIRQGLSKEERDDKNIFKAVQGVLRERVRGRGVLTLTGLGKLLREADISGDGVLRKEEIRSALEAFHLTLSDKDFDSVWRILDHHGDGRVDYGEFIRAVVGEMNEFRKSFVRKAFMKLDPNKSGTVPMTDIEKFYCAKGHPKVVSGEALEEELRAGFMESLREGCLDPREVSYCEFEDYYEGLSIGIADDQDFANILRNSWGI</sequence>
<dbReference type="Pfam" id="PF13499">
    <property type="entry name" value="EF-hand_7"/>
    <property type="match status" value="1"/>
</dbReference>
<keyword evidence="3" id="KW-0106">Calcium</keyword>
<evidence type="ECO:0000259" key="5">
    <source>
        <dbReference type="PROSITE" id="PS50222"/>
    </source>
</evidence>
<dbReference type="AlphaFoldDB" id="A0A9D3SU70"/>
<comment type="caution">
    <text evidence="6">The sequence shown here is derived from an EMBL/GenBank/DDBJ whole genome shotgun (WGS) entry which is preliminary data.</text>
</comment>
<dbReference type="OrthoDB" id="6280085at2759"/>
<name>A0A9D3SU70_MEGAT</name>
<keyword evidence="2" id="KW-0677">Repeat</keyword>
<evidence type="ECO:0000313" key="7">
    <source>
        <dbReference type="Proteomes" id="UP001046870"/>
    </source>
</evidence>
<feature type="region of interest" description="Disordered" evidence="4">
    <location>
        <begin position="1"/>
        <end position="88"/>
    </location>
</feature>
<dbReference type="Pfam" id="PF25348">
    <property type="entry name" value="PH_CAYP2"/>
    <property type="match status" value="1"/>
</dbReference>
<feature type="compositionally biased region" description="Basic residues" evidence="4">
    <location>
        <begin position="51"/>
        <end position="66"/>
    </location>
</feature>
<feature type="compositionally biased region" description="Polar residues" evidence="4">
    <location>
        <begin position="193"/>
        <end position="203"/>
    </location>
</feature>
<feature type="region of interest" description="Disordered" evidence="4">
    <location>
        <begin position="191"/>
        <end position="212"/>
    </location>
</feature>
<accession>A0A9D3SU70</accession>
<dbReference type="CDD" id="cd00051">
    <property type="entry name" value="EFh"/>
    <property type="match status" value="1"/>
</dbReference>
<dbReference type="PANTHER" id="PTHR34524">
    <property type="entry name" value="CALCYPHOSIN"/>
    <property type="match status" value="1"/>
</dbReference>
<gene>
    <name evidence="6" type="ORF">MATL_G00262410</name>
</gene>
<dbReference type="SUPFAM" id="SSF47473">
    <property type="entry name" value="EF-hand"/>
    <property type="match status" value="1"/>
</dbReference>
<evidence type="ECO:0000256" key="2">
    <source>
        <dbReference type="ARBA" id="ARBA00022737"/>
    </source>
</evidence>